<dbReference type="EMBL" id="CM042055">
    <property type="protein sequence ID" value="KAI3702430.1"/>
    <property type="molecule type" value="Genomic_DNA"/>
</dbReference>
<keyword evidence="2" id="KW-1185">Reference proteome</keyword>
<protein>
    <submittedName>
        <fullName evidence="1">Uncharacterized protein</fullName>
    </submittedName>
</protein>
<reference evidence="1 2" key="2">
    <citation type="journal article" date="2022" name="Mol. Ecol. Resour.">
        <title>The genomes of chicory, endive, great burdock and yacon provide insights into Asteraceae paleo-polyploidization history and plant inulin production.</title>
        <authorList>
            <person name="Fan W."/>
            <person name="Wang S."/>
            <person name="Wang H."/>
            <person name="Wang A."/>
            <person name="Jiang F."/>
            <person name="Liu H."/>
            <person name="Zhao H."/>
            <person name="Xu D."/>
            <person name="Zhang Y."/>
        </authorList>
    </citation>
    <scope>NUCLEOTIDE SEQUENCE [LARGE SCALE GENOMIC DNA]</scope>
    <source>
        <strain evidence="2">cv. Niubang</strain>
    </source>
</reference>
<sequence>MDTSLQQDEVHVNARYHNILCQKSTMCWRNLQALKIKKSLVAEDIFGLLKTERCLRPKTSSAEEVFSRRGLRLLKTEIGTILANGVDQVGILGFRLRSLSSIRLKDVLLLCLLRLIFDFTEHLYRNQAAKRTSKYSKYDDIKWKIGRSSSNLQMTQQ</sequence>
<gene>
    <name evidence="1" type="ORF">L6452_28168</name>
</gene>
<evidence type="ECO:0000313" key="1">
    <source>
        <dbReference type="EMBL" id="KAI3702430.1"/>
    </source>
</evidence>
<accession>A0ACB9A213</accession>
<name>A0ACB9A213_ARCLA</name>
<reference evidence="2" key="1">
    <citation type="journal article" date="2022" name="Mol. Ecol. Resour.">
        <title>The genomes of chicory, endive, great burdock and yacon provide insights into Asteraceae palaeo-polyploidization history and plant inulin production.</title>
        <authorList>
            <person name="Fan W."/>
            <person name="Wang S."/>
            <person name="Wang H."/>
            <person name="Wang A."/>
            <person name="Jiang F."/>
            <person name="Liu H."/>
            <person name="Zhao H."/>
            <person name="Xu D."/>
            <person name="Zhang Y."/>
        </authorList>
    </citation>
    <scope>NUCLEOTIDE SEQUENCE [LARGE SCALE GENOMIC DNA]</scope>
    <source>
        <strain evidence="2">cv. Niubang</strain>
    </source>
</reference>
<organism evidence="1 2">
    <name type="scientific">Arctium lappa</name>
    <name type="common">Greater burdock</name>
    <name type="synonym">Lappa major</name>
    <dbReference type="NCBI Taxonomy" id="4217"/>
    <lineage>
        <taxon>Eukaryota</taxon>
        <taxon>Viridiplantae</taxon>
        <taxon>Streptophyta</taxon>
        <taxon>Embryophyta</taxon>
        <taxon>Tracheophyta</taxon>
        <taxon>Spermatophyta</taxon>
        <taxon>Magnoliopsida</taxon>
        <taxon>eudicotyledons</taxon>
        <taxon>Gunneridae</taxon>
        <taxon>Pentapetalae</taxon>
        <taxon>asterids</taxon>
        <taxon>campanulids</taxon>
        <taxon>Asterales</taxon>
        <taxon>Asteraceae</taxon>
        <taxon>Carduoideae</taxon>
        <taxon>Cardueae</taxon>
        <taxon>Arctiinae</taxon>
        <taxon>Arctium</taxon>
    </lineage>
</organism>
<comment type="caution">
    <text evidence="1">The sequence shown here is derived from an EMBL/GenBank/DDBJ whole genome shotgun (WGS) entry which is preliminary data.</text>
</comment>
<dbReference type="Proteomes" id="UP001055879">
    <property type="component" value="Linkage Group LG09"/>
</dbReference>
<evidence type="ECO:0000313" key="2">
    <source>
        <dbReference type="Proteomes" id="UP001055879"/>
    </source>
</evidence>
<proteinExistence type="predicted"/>